<keyword evidence="14 17" id="KW-0413">Isomerase</keyword>
<evidence type="ECO:0000256" key="15">
    <source>
        <dbReference type="SAM" id="Phobius"/>
    </source>
</evidence>
<evidence type="ECO:0000256" key="1">
    <source>
        <dbReference type="ARBA" id="ARBA00004382"/>
    </source>
</evidence>
<evidence type="ECO:0000256" key="2">
    <source>
        <dbReference type="ARBA" id="ARBA00018370"/>
    </source>
</evidence>
<evidence type="ECO:0000256" key="5">
    <source>
        <dbReference type="ARBA" id="ARBA00022692"/>
    </source>
</evidence>
<keyword evidence="14" id="KW-0697">Rotamase</keyword>
<dbReference type="PANTHER" id="PTHR47529:SF1">
    <property type="entry name" value="PERIPLASMIC CHAPERONE PPID"/>
    <property type="match status" value="1"/>
</dbReference>
<evidence type="ECO:0000256" key="4">
    <source>
        <dbReference type="ARBA" id="ARBA00022519"/>
    </source>
</evidence>
<dbReference type="InterPro" id="IPR027304">
    <property type="entry name" value="Trigger_fact/SurA_dom_sf"/>
</dbReference>
<comment type="subcellular location">
    <subcellularLocation>
        <location evidence="1">Cell inner membrane</location>
        <topology evidence="1">Single-pass type II membrane protein</topology>
        <orientation evidence="1">Periplasmic side</orientation>
    </subcellularLocation>
</comment>
<evidence type="ECO:0000259" key="16">
    <source>
        <dbReference type="PROSITE" id="PS50198"/>
    </source>
</evidence>
<dbReference type="AlphaFoldDB" id="A0A1I5RTP6"/>
<keyword evidence="7 15" id="KW-0472">Membrane</keyword>
<keyword evidence="18" id="KW-1185">Reference proteome</keyword>
<gene>
    <name evidence="17" type="ORF">SAMN04488047_10986</name>
</gene>
<dbReference type="STRING" id="441119.SAMN04488047_10986"/>
<dbReference type="SUPFAM" id="SSF109998">
    <property type="entry name" value="Triger factor/SurA peptide-binding domain-like"/>
    <property type="match status" value="1"/>
</dbReference>
<evidence type="ECO:0000313" key="17">
    <source>
        <dbReference type="EMBL" id="SFP61902.1"/>
    </source>
</evidence>
<dbReference type="Gene3D" id="3.10.50.40">
    <property type="match status" value="1"/>
</dbReference>
<feature type="transmembrane region" description="Helical" evidence="15">
    <location>
        <begin position="12"/>
        <end position="30"/>
    </location>
</feature>
<comment type="similarity">
    <text evidence="11">Belongs to the PpiD chaperone family.</text>
</comment>
<evidence type="ECO:0000256" key="8">
    <source>
        <dbReference type="ARBA" id="ARBA00023186"/>
    </source>
</evidence>
<dbReference type="OrthoDB" id="9768393at2"/>
<evidence type="ECO:0000256" key="14">
    <source>
        <dbReference type="PROSITE-ProRule" id="PRU00278"/>
    </source>
</evidence>
<evidence type="ECO:0000256" key="9">
    <source>
        <dbReference type="ARBA" id="ARBA00030642"/>
    </source>
</evidence>
<name>A0A1I5RTP6_9RHOB</name>
<keyword evidence="8" id="KW-0143">Chaperone</keyword>
<dbReference type="Pfam" id="PF13145">
    <property type="entry name" value="Rotamase_2"/>
    <property type="match status" value="1"/>
</dbReference>
<dbReference type="PROSITE" id="PS50198">
    <property type="entry name" value="PPIC_PPIASE_2"/>
    <property type="match status" value="1"/>
</dbReference>
<keyword evidence="6 15" id="KW-1133">Transmembrane helix</keyword>
<dbReference type="GO" id="GO:0003755">
    <property type="term" value="F:peptidyl-prolyl cis-trans isomerase activity"/>
    <property type="evidence" value="ECO:0007669"/>
    <property type="project" value="UniProtKB-KW"/>
</dbReference>
<dbReference type="Pfam" id="PF13624">
    <property type="entry name" value="SurA_N_3"/>
    <property type="match status" value="1"/>
</dbReference>
<accession>A0A1I5RTP6</accession>
<keyword evidence="3" id="KW-1003">Cell membrane</keyword>
<dbReference type="PANTHER" id="PTHR47529">
    <property type="entry name" value="PEPTIDYL-PROLYL CIS-TRANS ISOMERASE D"/>
    <property type="match status" value="1"/>
</dbReference>
<feature type="domain" description="PpiC" evidence="16">
    <location>
        <begin position="265"/>
        <end position="352"/>
    </location>
</feature>
<sequence>MAAGAKNPISKTLVWIILLLLIIGLAGFGATNFGGTVRTVGTVGDTEIPVTRYANALQRELRSFEQQTGQRISFSEARQFGLDRAVLAQVVGLAAIEDETDRLGISVGDEIVREEILQIEAFRGLDGGFDREAYEFALDQSGLTVEAFEESIRDETARTILQGAVVGGVTAPEVLTETLYDFARETRDFTWAQLTRADLAEPLPEPSEEDLRTFYEENEDRFTLPERRRITYAYVTPDLIVGDIEVDEEQLRALYEERADQYRQPERRLVERLIFADAEAAQNAAAAIEAGETTFEALVEERGLTLADVDLGDVARDELPDAAAEAVFALDAPGVVGPVETPLGPALFRMNGILAAQETTFEEAREDLQAEYARDTARRRIEDEIEPLDDLLAGGATLEELDEETILETGEILWAPGDDQGIAAYEAFRQAAQEVQEGDFPEILELSDGGLFALRLDEVVEPTLQPFEDVEVQVIEAWEAAETRARLIARAEEIAAAVEGDETLEDQPLALMTETGLARDAFLEDAPVQLVTAAFEGNEGEVQVIETEDGAALLRVDAVAAPDGDTEEAQQIKQRFSAQAGQGYAQDLVDAFTRAVEMRAGIELNQAAINAVHAQFP</sequence>
<dbReference type="Proteomes" id="UP000199356">
    <property type="component" value="Unassembled WGS sequence"/>
</dbReference>
<dbReference type="Gene3D" id="1.10.4030.10">
    <property type="entry name" value="Porin chaperone SurA, peptide-binding domain"/>
    <property type="match status" value="1"/>
</dbReference>
<dbReference type="InterPro" id="IPR052029">
    <property type="entry name" value="PpiD_chaperone"/>
</dbReference>
<protein>
    <recommendedName>
        <fullName evidence="2">Parvulin-like PPIase</fullName>
    </recommendedName>
    <alternativeName>
        <fullName evidence="9">Peptidyl-prolyl cis-trans isomerase plp</fullName>
    </alternativeName>
    <alternativeName>
        <fullName evidence="12">Periplasmic chaperone PpiD</fullName>
    </alternativeName>
    <alternativeName>
        <fullName evidence="13">Periplasmic folding chaperone</fullName>
    </alternativeName>
    <alternativeName>
        <fullName evidence="10">Rotamase plp</fullName>
    </alternativeName>
</protein>
<evidence type="ECO:0000256" key="13">
    <source>
        <dbReference type="ARBA" id="ARBA00042775"/>
    </source>
</evidence>
<evidence type="ECO:0000256" key="10">
    <source>
        <dbReference type="ARBA" id="ARBA00031484"/>
    </source>
</evidence>
<dbReference type="SUPFAM" id="SSF54534">
    <property type="entry name" value="FKBP-like"/>
    <property type="match status" value="1"/>
</dbReference>
<proteinExistence type="inferred from homology"/>
<evidence type="ECO:0000256" key="7">
    <source>
        <dbReference type="ARBA" id="ARBA00023136"/>
    </source>
</evidence>
<evidence type="ECO:0000313" key="18">
    <source>
        <dbReference type="Proteomes" id="UP000199356"/>
    </source>
</evidence>
<keyword evidence="5 15" id="KW-0812">Transmembrane</keyword>
<evidence type="ECO:0000256" key="12">
    <source>
        <dbReference type="ARBA" id="ARBA00040743"/>
    </source>
</evidence>
<dbReference type="GO" id="GO:0005886">
    <property type="term" value="C:plasma membrane"/>
    <property type="evidence" value="ECO:0007669"/>
    <property type="project" value="UniProtKB-SubCell"/>
</dbReference>
<evidence type="ECO:0000256" key="6">
    <source>
        <dbReference type="ARBA" id="ARBA00022989"/>
    </source>
</evidence>
<organism evidence="17 18">
    <name type="scientific">Tranquillimonas alkanivorans</name>
    <dbReference type="NCBI Taxonomy" id="441119"/>
    <lineage>
        <taxon>Bacteria</taxon>
        <taxon>Pseudomonadati</taxon>
        <taxon>Pseudomonadota</taxon>
        <taxon>Alphaproteobacteria</taxon>
        <taxon>Rhodobacterales</taxon>
        <taxon>Roseobacteraceae</taxon>
        <taxon>Tranquillimonas</taxon>
    </lineage>
</organism>
<reference evidence="17 18" key="1">
    <citation type="submission" date="2016-10" db="EMBL/GenBank/DDBJ databases">
        <authorList>
            <person name="de Groot N.N."/>
        </authorList>
    </citation>
    <scope>NUCLEOTIDE SEQUENCE [LARGE SCALE GENOMIC DNA]</scope>
    <source>
        <strain evidence="17 18">DSM 19547</strain>
    </source>
</reference>
<evidence type="ECO:0000256" key="3">
    <source>
        <dbReference type="ARBA" id="ARBA00022475"/>
    </source>
</evidence>
<dbReference type="InterPro" id="IPR046357">
    <property type="entry name" value="PPIase_dom_sf"/>
</dbReference>
<dbReference type="RefSeq" id="WP_093422290.1">
    <property type="nucleotide sequence ID" value="NZ_FOXA01000009.1"/>
</dbReference>
<evidence type="ECO:0000256" key="11">
    <source>
        <dbReference type="ARBA" id="ARBA00038408"/>
    </source>
</evidence>
<dbReference type="EMBL" id="FOXA01000009">
    <property type="protein sequence ID" value="SFP61902.1"/>
    <property type="molecule type" value="Genomic_DNA"/>
</dbReference>
<dbReference type="InterPro" id="IPR000297">
    <property type="entry name" value="PPIase_PpiC"/>
</dbReference>
<keyword evidence="4" id="KW-0997">Cell inner membrane</keyword>